<dbReference type="FunCoup" id="B0DAK6">
    <property type="interactions" value="246"/>
</dbReference>
<evidence type="ECO:0000256" key="2">
    <source>
        <dbReference type="ARBA" id="ARBA00022741"/>
    </source>
</evidence>
<evidence type="ECO:0000256" key="14">
    <source>
        <dbReference type="SAM" id="MobiDB-lite"/>
    </source>
</evidence>
<dbReference type="FunFam" id="3.40.50.300:FF:001201">
    <property type="entry name" value="ATP-dependent DNA helicase UvrD2"/>
    <property type="match status" value="1"/>
</dbReference>
<accession>B0DAK6</accession>
<dbReference type="HOGENOM" id="CLU_004585_4_1_1"/>
<dbReference type="Pfam" id="PF13361">
    <property type="entry name" value="UvrD_C"/>
    <property type="match status" value="1"/>
</dbReference>
<evidence type="ECO:0000256" key="13">
    <source>
        <dbReference type="PROSITE-ProRule" id="PRU00560"/>
    </source>
</evidence>
<evidence type="ECO:0000259" key="15">
    <source>
        <dbReference type="PROSITE" id="PS51198"/>
    </source>
</evidence>
<dbReference type="Proteomes" id="UP000001194">
    <property type="component" value="Unassembled WGS sequence"/>
</dbReference>
<dbReference type="Gene3D" id="1.10.486.10">
    <property type="entry name" value="PCRA, domain 4"/>
    <property type="match status" value="1"/>
</dbReference>
<evidence type="ECO:0000256" key="10">
    <source>
        <dbReference type="ARBA" id="ARBA00034617"/>
    </source>
</evidence>
<dbReference type="EMBL" id="DS547101">
    <property type="protein sequence ID" value="EDR08768.1"/>
    <property type="molecule type" value="Genomic_DNA"/>
</dbReference>
<feature type="region of interest" description="Disordered" evidence="14">
    <location>
        <begin position="802"/>
        <end position="824"/>
    </location>
</feature>
<evidence type="ECO:0000313" key="17">
    <source>
        <dbReference type="EMBL" id="EDR08768.1"/>
    </source>
</evidence>
<evidence type="ECO:0000256" key="7">
    <source>
        <dbReference type="ARBA" id="ARBA00023125"/>
    </source>
</evidence>
<dbReference type="Pfam" id="PF00580">
    <property type="entry name" value="UvrD-helicase"/>
    <property type="match status" value="1"/>
</dbReference>
<feature type="domain" description="UvrD-like helicase C-terminal" evidence="16">
    <location>
        <begin position="328"/>
        <end position="627"/>
    </location>
</feature>
<evidence type="ECO:0000259" key="16">
    <source>
        <dbReference type="PROSITE" id="PS51217"/>
    </source>
</evidence>
<dbReference type="GO" id="GO:0003677">
    <property type="term" value="F:DNA binding"/>
    <property type="evidence" value="ECO:0007669"/>
    <property type="project" value="UniProtKB-KW"/>
</dbReference>
<gene>
    <name evidence="17" type="ORF">LACBIDRAFT_297356</name>
</gene>
<evidence type="ECO:0000256" key="9">
    <source>
        <dbReference type="ARBA" id="ARBA00023235"/>
    </source>
</evidence>
<feature type="compositionally biased region" description="Low complexity" evidence="14">
    <location>
        <begin position="808"/>
        <end position="821"/>
    </location>
</feature>
<evidence type="ECO:0000256" key="4">
    <source>
        <dbReference type="ARBA" id="ARBA00022801"/>
    </source>
</evidence>
<keyword evidence="5 13" id="KW-0347">Helicase</keyword>
<dbReference type="AlphaFoldDB" id="B0DAK6"/>
<dbReference type="GO" id="GO:0016787">
    <property type="term" value="F:hydrolase activity"/>
    <property type="evidence" value="ECO:0007669"/>
    <property type="project" value="UniProtKB-UniRule"/>
</dbReference>
<dbReference type="SUPFAM" id="SSF52540">
    <property type="entry name" value="P-loop containing nucleoside triphosphate hydrolases"/>
    <property type="match status" value="1"/>
</dbReference>
<dbReference type="InParanoid" id="B0DAK6"/>
<protein>
    <recommendedName>
        <fullName evidence="11">DNA 3'-5' helicase</fullName>
        <ecNumber evidence="11">5.6.2.4</ecNumber>
    </recommendedName>
</protein>
<dbReference type="InterPro" id="IPR027417">
    <property type="entry name" value="P-loop_NTPase"/>
</dbReference>
<dbReference type="GeneID" id="6076283"/>
<dbReference type="Gene3D" id="3.40.50.300">
    <property type="entry name" value="P-loop containing nucleotide triphosphate hydrolases"/>
    <property type="match status" value="2"/>
</dbReference>
<keyword evidence="3" id="KW-0227">DNA damage</keyword>
<dbReference type="InterPro" id="IPR013986">
    <property type="entry name" value="DExx_box_DNA_helicase_dom_sf"/>
</dbReference>
<dbReference type="OrthoDB" id="1470711at2759"/>
<dbReference type="GO" id="GO:0043138">
    <property type="term" value="F:3'-5' DNA helicase activity"/>
    <property type="evidence" value="ECO:0007669"/>
    <property type="project" value="UniProtKB-EC"/>
</dbReference>
<comment type="similarity">
    <text evidence="1">Belongs to the helicase family. UvrD subfamily.</text>
</comment>
<sequence length="1055" mass="117006">MEVNFLNSLNDAQLRGQTRPSISVIILLTRTTLVAVKYWPETPLQILAGPGSGKTKVLTSRIAHLILNHHLPPFSICAVTFTNKAANEMRERLTKLIGKERTSQLRMGTFHALCARFLRKYAHLVKLAENFTVCDAEESKKIIQALLKPYTAYLASENLDLQPGRVVSSISKAKSKEQSGSVFLEEVIKAERRIRQRNGLPLGDDVEEKKTIDRIIGEIFLEYEKTLKRNNALDFDDLLTYGVKLFTKNDETVIWCRHILVDEFQDTNITQYKLMRALAIARCVTIVGDPDQSIYGWRSAEVGNLSKMRRDFPDTEQVLLEENYRSTAAILKASLAIISQDKSRIQKSLHTSHPNGFTPVLYQVQTEHEEAAFIAIEMKRLVAHMGGALNWGDFVILLRFNALSRVIETALQKEGIPSRVLGGHKFFERLEVKDLLAYLQVVDNPNFVPAFKRAVNVPGRGIGEKTVAELIGRAEKSNQSPLAIVEAICDNKAPDIKPAVKRKVAPFVTAIRSLRAQAHNSSSPADLVRKLVDLIKYEDHLKKTQSDWESRWENVKELITFASEMEAQNQAEEAADAVAGGDNSIEMSTTPLRQFLQASMLSSEGDNQSEEGNKDKVTISTCHSAKGLEWPVVMIPSVDQNTFPFYRSEDTAEERRLLYVACTRAQSLLYVSRATTRMVAGETKSKELSEFISSVLNDNGLKNEMAFFSQQIPFFTQEDRATIATVLQRPPPEEAEVQRRVATFERSGREHPMQIYWGGGHHVAPSRPKNAYSIGNASYVWSAGGGGITNVPQPGFIRPAIPTPPATSKSGYVSLSSSSGGENRILGTSSAPFIRLQDPSSRPTNRAREVQVASSSKTTMSAMPLCMPSSDDNLGNWNASSPLARDATQPPCFPSSLDHNFYDSSPMRPSSFHSASRQPRRAPQAIEIMDSNKPALPHTLSRREPKIPQVAPASPKIFDEDQPPTLRTPLVVSTPMTQSLQPTALALQKTGVKQPQIAPIFDENQPPDTIATPMPISRPAQPIVPSALPKTGVKRRLGMGRITSGYSNKKFKPPA</sequence>
<evidence type="ECO:0000256" key="6">
    <source>
        <dbReference type="ARBA" id="ARBA00022840"/>
    </source>
</evidence>
<dbReference type="GO" id="GO:0000725">
    <property type="term" value="P:recombinational repair"/>
    <property type="evidence" value="ECO:0007669"/>
    <property type="project" value="TreeGrafter"/>
</dbReference>
<evidence type="ECO:0000256" key="11">
    <source>
        <dbReference type="ARBA" id="ARBA00034808"/>
    </source>
</evidence>
<keyword evidence="4 13" id="KW-0378">Hydrolase</keyword>
<proteinExistence type="inferred from homology"/>
<dbReference type="EC" id="5.6.2.4" evidence="11"/>
<dbReference type="Gene3D" id="1.10.10.160">
    <property type="match status" value="1"/>
</dbReference>
<comment type="catalytic activity">
    <reaction evidence="10">
        <text>Couples ATP hydrolysis with the unwinding of duplex DNA by translocating in the 3'-5' direction.</text>
        <dbReference type="EC" id="5.6.2.4"/>
    </reaction>
</comment>
<evidence type="ECO:0000256" key="3">
    <source>
        <dbReference type="ARBA" id="ARBA00022763"/>
    </source>
</evidence>
<dbReference type="PROSITE" id="PS51198">
    <property type="entry name" value="UVRD_HELICASE_ATP_BIND"/>
    <property type="match status" value="1"/>
</dbReference>
<organism evidence="18">
    <name type="scientific">Laccaria bicolor (strain S238N-H82 / ATCC MYA-4686)</name>
    <name type="common">Bicoloured deceiver</name>
    <name type="synonym">Laccaria laccata var. bicolor</name>
    <dbReference type="NCBI Taxonomy" id="486041"/>
    <lineage>
        <taxon>Eukaryota</taxon>
        <taxon>Fungi</taxon>
        <taxon>Dikarya</taxon>
        <taxon>Basidiomycota</taxon>
        <taxon>Agaricomycotina</taxon>
        <taxon>Agaricomycetes</taxon>
        <taxon>Agaricomycetidae</taxon>
        <taxon>Agaricales</taxon>
        <taxon>Agaricineae</taxon>
        <taxon>Hydnangiaceae</taxon>
        <taxon>Laccaria</taxon>
    </lineage>
</organism>
<dbReference type="InterPro" id="IPR014017">
    <property type="entry name" value="DNA_helicase_UvrD-like_C"/>
</dbReference>
<dbReference type="PANTHER" id="PTHR11070:SF2">
    <property type="entry name" value="ATP-DEPENDENT DNA HELICASE SRS2"/>
    <property type="match status" value="1"/>
</dbReference>
<keyword evidence="9" id="KW-0413">Isomerase</keyword>
<keyword evidence="18" id="KW-1185">Reference proteome</keyword>
<evidence type="ECO:0000256" key="1">
    <source>
        <dbReference type="ARBA" id="ARBA00009922"/>
    </source>
</evidence>
<keyword evidence="8" id="KW-0234">DNA repair</keyword>
<dbReference type="InterPro" id="IPR000212">
    <property type="entry name" value="DNA_helicase_UvrD/REP"/>
</dbReference>
<feature type="domain" description="UvrD-like helicase ATP-binding" evidence="15">
    <location>
        <begin position="27"/>
        <end position="327"/>
    </location>
</feature>
<dbReference type="GO" id="GO:0005634">
    <property type="term" value="C:nucleus"/>
    <property type="evidence" value="ECO:0007669"/>
    <property type="project" value="TreeGrafter"/>
</dbReference>
<evidence type="ECO:0000313" key="18">
    <source>
        <dbReference type="Proteomes" id="UP000001194"/>
    </source>
</evidence>
<dbReference type="KEGG" id="lbc:LACBIDRAFT_297356"/>
<keyword evidence="7" id="KW-0238">DNA-binding</keyword>
<dbReference type="CDD" id="cd17932">
    <property type="entry name" value="DEXQc_UvrD"/>
    <property type="match status" value="1"/>
</dbReference>
<comment type="catalytic activity">
    <reaction evidence="12">
        <text>ATP + H2O = ADP + phosphate + H(+)</text>
        <dbReference type="Rhea" id="RHEA:13065"/>
        <dbReference type="ChEBI" id="CHEBI:15377"/>
        <dbReference type="ChEBI" id="CHEBI:15378"/>
        <dbReference type="ChEBI" id="CHEBI:30616"/>
        <dbReference type="ChEBI" id="CHEBI:43474"/>
        <dbReference type="ChEBI" id="CHEBI:456216"/>
        <dbReference type="EC" id="5.6.2.4"/>
    </reaction>
</comment>
<feature type="binding site" evidence="13">
    <location>
        <begin position="48"/>
        <end position="55"/>
    </location>
    <ligand>
        <name>ATP</name>
        <dbReference type="ChEBI" id="CHEBI:30616"/>
    </ligand>
</feature>
<dbReference type="RefSeq" id="XP_001880993.1">
    <property type="nucleotide sequence ID" value="XM_001880958.1"/>
</dbReference>
<evidence type="ECO:0000256" key="5">
    <source>
        <dbReference type="ARBA" id="ARBA00022806"/>
    </source>
</evidence>
<dbReference type="PANTHER" id="PTHR11070">
    <property type="entry name" value="UVRD / RECB / PCRA DNA HELICASE FAMILY MEMBER"/>
    <property type="match status" value="1"/>
</dbReference>
<dbReference type="PROSITE" id="PS51217">
    <property type="entry name" value="UVRD_HELICASE_CTER"/>
    <property type="match status" value="1"/>
</dbReference>
<dbReference type="GO" id="GO:0005524">
    <property type="term" value="F:ATP binding"/>
    <property type="evidence" value="ECO:0007669"/>
    <property type="project" value="UniProtKB-UniRule"/>
</dbReference>
<keyword evidence="6 13" id="KW-0067">ATP-binding</keyword>
<reference evidence="17 18" key="1">
    <citation type="journal article" date="2008" name="Nature">
        <title>The genome of Laccaria bicolor provides insights into mycorrhizal symbiosis.</title>
        <authorList>
            <person name="Martin F."/>
            <person name="Aerts A."/>
            <person name="Ahren D."/>
            <person name="Brun A."/>
            <person name="Danchin E.G.J."/>
            <person name="Duchaussoy F."/>
            <person name="Gibon J."/>
            <person name="Kohler A."/>
            <person name="Lindquist E."/>
            <person name="Pereda V."/>
            <person name="Salamov A."/>
            <person name="Shapiro H.J."/>
            <person name="Wuyts J."/>
            <person name="Blaudez D."/>
            <person name="Buee M."/>
            <person name="Brokstein P."/>
            <person name="Canbaeck B."/>
            <person name="Cohen D."/>
            <person name="Courty P.E."/>
            <person name="Coutinho P.M."/>
            <person name="Delaruelle C."/>
            <person name="Detter J.C."/>
            <person name="Deveau A."/>
            <person name="DiFazio S."/>
            <person name="Duplessis S."/>
            <person name="Fraissinet-Tachet L."/>
            <person name="Lucic E."/>
            <person name="Frey-Klett P."/>
            <person name="Fourrey C."/>
            <person name="Feussner I."/>
            <person name="Gay G."/>
            <person name="Grimwood J."/>
            <person name="Hoegger P.J."/>
            <person name="Jain P."/>
            <person name="Kilaru S."/>
            <person name="Labbe J."/>
            <person name="Lin Y.C."/>
            <person name="Legue V."/>
            <person name="Le Tacon F."/>
            <person name="Marmeisse R."/>
            <person name="Melayah D."/>
            <person name="Montanini B."/>
            <person name="Muratet M."/>
            <person name="Nehls U."/>
            <person name="Niculita-Hirzel H."/>
            <person name="Oudot-Le Secq M.P."/>
            <person name="Peter M."/>
            <person name="Quesneville H."/>
            <person name="Rajashekar B."/>
            <person name="Reich M."/>
            <person name="Rouhier N."/>
            <person name="Schmutz J."/>
            <person name="Yin T."/>
            <person name="Chalot M."/>
            <person name="Henrissat B."/>
            <person name="Kuees U."/>
            <person name="Lucas S."/>
            <person name="Van de Peer Y."/>
            <person name="Podila G.K."/>
            <person name="Polle A."/>
            <person name="Pukkila P.J."/>
            <person name="Richardson P.M."/>
            <person name="Rouze P."/>
            <person name="Sanders I.R."/>
            <person name="Stajich J.E."/>
            <person name="Tunlid A."/>
            <person name="Tuskan G."/>
            <person name="Grigoriev I.V."/>
        </authorList>
    </citation>
    <scope>NUCLEOTIDE SEQUENCE [LARGE SCALE GENOMIC DNA]</scope>
    <source>
        <strain evidence="18">S238N-H82 / ATCC MYA-4686</strain>
    </source>
</reference>
<feature type="region of interest" description="Disordered" evidence="14">
    <location>
        <begin position="999"/>
        <end position="1055"/>
    </location>
</feature>
<dbReference type="STRING" id="486041.B0DAK6"/>
<evidence type="ECO:0000256" key="8">
    <source>
        <dbReference type="ARBA" id="ARBA00023204"/>
    </source>
</evidence>
<keyword evidence="2 13" id="KW-0547">Nucleotide-binding</keyword>
<evidence type="ECO:0000256" key="12">
    <source>
        <dbReference type="ARBA" id="ARBA00048988"/>
    </source>
</evidence>
<name>B0DAK6_LACBS</name>
<dbReference type="InterPro" id="IPR014016">
    <property type="entry name" value="UvrD-like_ATP-bd"/>
</dbReference>